<sequence length="124" mass="14064">MINLLFFINVCQGHNVDRESRANKFFFPNGFKDKFTEHGLKYEKETLEAFKERNYSHVITPSLVIAKSLPCVVSKEGTEYPAAAAACMCVVIILSKKDSRPVQMVPQVQNGRSTTRPEKIHSFI</sequence>
<gene>
    <name evidence="1" type="ORF">NQ317_012425</name>
</gene>
<keyword evidence="2" id="KW-1185">Reference proteome</keyword>
<reference evidence="1" key="1">
    <citation type="journal article" date="2023" name="Insect Mol. Biol.">
        <title>Genome sequencing provides insights into the evolution of gene families encoding plant cell wall-degrading enzymes in longhorned beetles.</title>
        <authorList>
            <person name="Shin N.R."/>
            <person name="Okamura Y."/>
            <person name="Kirsch R."/>
            <person name="Pauchet Y."/>
        </authorList>
    </citation>
    <scope>NUCLEOTIDE SEQUENCE</scope>
    <source>
        <strain evidence="1">MMC_N1</strain>
    </source>
</reference>
<accession>A0ABQ9JB03</accession>
<comment type="caution">
    <text evidence="1">The sequence shown here is derived from an EMBL/GenBank/DDBJ whole genome shotgun (WGS) entry which is preliminary data.</text>
</comment>
<dbReference type="EMBL" id="JAPWTJ010000867">
    <property type="protein sequence ID" value="KAJ8975148.1"/>
    <property type="molecule type" value="Genomic_DNA"/>
</dbReference>
<protein>
    <submittedName>
        <fullName evidence="1">Uncharacterized protein</fullName>
    </submittedName>
</protein>
<name>A0ABQ9JB03_9CUCU</name>
<proteinExistence type="predicted"/>
<evidence type="ECO:0000313" key="1">
    <source>
        <dbReference type="EMBL" id="KAJ8975148.1"/>
    </source>
</evidence>
<evidence type="ECO:0000313" key="2">
    <source>
        <dbReference type="Proteomes" id="UP001162164"/>
    </source>
</evidence>
<dbReference type="Proteomes" id="UP001162164">
    <property type="component" value="Unassembled WGS sequence"/>
</dbReference>
<organism evidence="1 2">
    <name type="scientific">Molorchus minor</name>
    <dbReference type="NCBI Taxonomy" id="1323400"/>
    <lineage>
        <taxon>Eukaryota</taxon>
        <taxon>Metazoa</taxon>
        <taxon>Ecdysozoa</taxon>
        <taxon>Arthropoda</taxon>
        <taxon>Hexapoda</taxon>
        <taxon>Insecta</taxon>
        <taxon>Pterygota</taxon>
        <taxon>Neoptera</taxon>
        <taxon>Endopterygota</taxon>
        <taxon>Coleoptera</taxon>
        <taxon>Polyphaga</taxon>
        <taxon>Cucujiformia</taxon>
        <taxon>Chrysomeloidea</taxon>
        <taxon>Cerambycidae</taxon>
        <taxon>Lamiinae</taxon>
        <taxon>Monochamini</taxon>
        <taxon>Molorchus</taxon>
    </lineage>
</organism>